<dbReference type="InterPro" id="IPR012349">
    <property type="entry name" value="Split_barrel_FMN-bd"/>
</dbReference>
<dbReference type="GO" id="GO:0005886">
    <property type="term" value="C:plasma membrane"/>
    <property type="evidence" value="ECO:0007669"/>
    <property type="project" value="TreeGrafter"/>
</dbReference>
<proteinExistence type="inferred from homology"/>
<gene>
    <name evidence="3" type="ORF">GA0070558_10971</name>
</gene>
<accession>A0A1C4VIP0</accession>
<protein>
    <submittedName>
        <fullName evidence="3">Deazaflavin-dependent oxidoreductase, nitroreductase family</fullName>
    </submittedName>
</protein>
<dbReference type="GO" id="GO:0070967">
    <property type="term" value="F:coenzyme F420 binding"/>
    <property type="evidence" value="ECO:0007669"/>
    <property type="project" value="TreeGrafter"/>
</dbReference>
<name>A0A1C4VIP0_9ACTN</name>
<organism evidence="3 4">
    <name type="scientific">Micromonospora haikouensis</name>
    <dbReference type="NCBI Taxonomy" id="686309"/>
    <lineage>
        <taxon>Bacteria</taxon>
        <taxon>Bacillati</taxon>
        <taxon>Actinomycetota</taxon>
        <taxon>Actinomycetes</taxon>
        <taxon>Micromonosporales</taxon>
        <taxon>Micromonosporaceae</taxon>
        <taxon>Micromonospora</taxon>
    </lineage>
</organism>
<evidence type="ECO:0000256" key="2">
    <source>
        <dbReference type="ARBA" id="ARBA00049106"/>
    </source>
</evidence>
<dbReference type="AlphaFoldDB" id="A0A1C4VIP0"/>
<evidence type="ECO:0000313" key="3">
    <source>
        <dbReference type="EMBL" id="SCE83843.1"/>
    </source>
</evidence>
<dbReference type="PANTHER" id="PTHR39428:SF1">
    <property type="entry name" value="F420H(2)-DEPENDENT QUINONE REDUCTASE RV1261C"/>
    <property type="match status" value="1"/>
</dbReference>
<comment type="similarity">
    <text evidence="1">Belongs to the F420H(2)-dependent quinone reductase family.</text>
</comment>
<dbReference type="EMBL" id="FMCW01000009">
    <property type="protein sequence ID" value="SCE83843.1"/>
    <property type="molecule type" value="Genomic_DNA"/>
</dbReference>
<dbReference type="RefSeq" id="WP_091278273.1">
    <property type="nucleotide sequence ID" value="NZ_FMCW01000009.1"/>
</dbReference>
<dbReference type="Gene3D" id="2.30.110.10">
    <property type="entry name" value="Electron Transport, Fmn-binding Protein, Chain A"/>
    <property type="match status" value="1"/>
</dbReference>
<reference evidence="3 4" key="1">
    <citation type="submission" date="2016-06" db="EMBL/GenBank/DDBJ databases">
        <authorList>
            <person name="Kjaerup R.B."/>
            <person name="Dalgaard T.S."/>
            <person name="Juul-Madsen H.R."/>
        </authorList>
    </citation>
    <scope>NUCLEOTIDE SEQUENCE [LARGE SCALE GENOMIC DNA]</scope>
    <source>
        <strain evidence="3 4">DSM 45626</strain>
    </source>
</reference>
<dbReference type="GO" id="GO:0016491">
    <property type="term" value="F:oxidoreductase activity"/>
    <property type="evidence" value="ECO:0007669"/>
    <property type="project" value="InterPro"/>
</dbReference>
<dbReference type="Pfam" id="PF04075">
    <property type="entry name" value="F420H2_quin_red"/>
    <property type="match status" value="1"/>
</dbReference>
<dbReference type="NCBIfam" id="TIGR00026">
    <property type="entry name" value="hi_GC_TIGR00026"/>
    <property type="match status" value="1"/>
</dbReference>
<comment type="catalytic activity">
    <reaction evidence="2">
        <text>oxidized coenzyme F420-(gamma-L-Glu)(n) + a quinol + H(+) = reduced coenzyme F420-(gamma-L-Glu)(n) + a quinone</text>
        <dbReference type="Rhea" id="RHEA:39663"/>
        <dbReference type="Rhea" id="RHEA-COMP:12939"/>
        <dbReference type="Rhea" id="RHEA-COMP:14378"/>
        <dbReference type="ChEBI" id="CHEBI:15378"/>
        <dbReference type="ChEBI" id="CHEBI:24646"/>
        <dbReference type="ChEBI" id="CHEBI:132124"/>
        <dbReference type="ChEBI" id="CHEBI:133980"/>
        <dbReference type="ChEBI" id="CHEBI:139511"/>
    </reaction>
</comment>
<evidence type="ECO:0000256" key="1">
    <source>
        <dbReference type="ARBA" id="ARBA00008710"/>
    </source>
</evidence>
<dbReference type="PANTHER" id="PTHR39428">
    <property type="entry name" value="F420H(2)-DEPENDENT QUINONE REDUCTASE RV1261C"/>
    <property type="match status" value="1"/>
</dbReference>
<evidence type="ECO:0000313" key="4">
    <source>
        <dbReference type="Proteomes" id="UP000199375"/>
    </source>
</evidence>
<dbReference type="Proteomes" id="UP000199375">
    <property type="component" value="Unassembled WGS sequence"/>
</dbReference>
<dbReference type="InterPro" id="IPR004378">
    <property type="entry name" value="F420H2_quin_Rdtase"/>
</dbReference>
<sequence>MAETERDQAVVDSPVDWVASHVRRYVATDGTDGGTFHGYDALLITTRGRRSGQLRRTALIYGRDGDRVVLVASNGGAATHPAWYLNLVADPEVELQIGAERFRGRARTASAQERPRLWELMAKVFPTYARYQRDTDREIPVVVVDRA</sequence>
<dbReference type="SUPFAM" id="SSF50475">
    <property type="entry name" value="FMN-binding split barrel"/>
    <property type="match status" value="1"/>
</dbReference>